<dbReference type="InterPro" id="IPR050136">
    <property type="entry name" value="FA_oxidation_alpha_subunit"/>
</dbReference>
<dbReference type="RefSeq" id="WP_180545317.1">
    <property type="nucleotide sequence ID" value="NZ_JACCJZ010000017.1"/>
</dbReference>
<keyword evidence="16" id="KW-0413">Isomerase</keyword>
<dbReference type="Gene3D" id="3.40.50.720">
    <property type="entry name" value="NAD(P)-binding Rossmann-like Domain"/>
    <property type="match status" value="1"/>
</dbReference>
<evidence type="ECO:0000256" key="3">
    <source>
        <dbReference type="ARBA" id="ARBA00008750"/>
    </source>
</evidence>
<dbReference type="InterPro" id="IPR029045">
    <property type="entry name" value="ClpP/crotonase-like_dom_sf"/>
</dbReference>
<feature type="domain" description="3-hydroxyacyl-CoA dehydrogenase NAD binding" evidence="15">
    <location>
        <begin position="317"/>
        <end position="488"/>
    </location>
</feature>
<dbReference type="InterPro" id="IPR006108">
    <property type="entry name" value="3HC_DH_C"/>
</dbReference>
<dbReference type="FunFam" id="3.40.50.720:FF:000009">
    <property type="entry name" value="Fatty oxidation complex, alpha subunit"/>
    <property type="match status" value="1"/>
</dbReference>
<keyword evidence="11" id="KW-0511">Multifunctional enzyme</keyword>
<dbReference type="Proteomes" id="UP000589896">
    <property type="component" value="Unassembled WGS sequence"/>
</dbReference>
<dbReference type="Gene3D" id="3.90.226.10">
    <property type="entry name" value="2-enoyl-CoA Hydratase, Chain A, domain 1"/>
    <property type="match status" value="1"/>
</dbReference>
<evidence type="ECO:0000256" key="2">
    <source>
        <dbReference type="ARBA" id="ARBA00007005"/>
    </source>
</evidence>
<dbReference type="PANTHER" id="PTHR43612:SF3">
    <property type="entry name" value="TRIFUNCTIONAL ENZYME SUBUNIT ALPHA, MITOCHONDRIAL"/>
    <property type="match status" value="1"/>
</dbReference>
<comment type="catalytic activity">
    <reaction evidence="12">
        <text>a (3S)-3-hydroxyacyl-CoA + NAD(+) = a 3-oxoacyl-CoA + NADH + H(+)</text>
        <dbReference type="Rhea" id="RHEA:22432"/>
        <dbReference type="ChEBI" id="CHEBI:15378"/>
        <dbReference type="ChEBI" id="CHEBI:57318"/>
        <dbReference type="ChEBI" id="CHEBI:57540"/>
        <dbReference type="ChEBI" id="CHEBI:57945"/>
        <dbReference type="ChEBI" id="CHEBI:90726"/>
        <dbReference type="EC" id="1.1.1.35"/>
    </reaction>
</comment>
<evidence type="ECO:0000256" key="11">
    <source>
        <dbReference type="ARBA" id="ARBA00023268"/>
    </source>
</evidence>
<evidence type="ECO:0000313" key="16">
    <source>
        <dbReference type="EMBL" id="NYZ63095.1"/>
    </source>
</evidence>
<dbReference type="GO" id="GO:0016509">
    <property type="term" value="F:long-chain (3S)-3-hydroxyacyl-CoA dehydrogenase (NAD+) activity"/>
    <property type="evidence" value="ECO:0007669"/>
    <property type="project" value="TreeGrafter"/>
</dbReference>
<keyword evidence="9" id="KW-0443">Lipid metabolism</keyword>
<evidence type="ECO:0000256" key="1">
    <source>
        <dbReference type="ARBA" id="ARBA00005005"/>
    </source>
</evidence>
<feature type="domain" description="3-hydroxyacyl-CoA dehydrogenase C-terminal" evidence="14">
    <location>
        <begin position="493"/>
        <end position="584"/>
    </location>
</feature>
<comment type="similarity">
    <text evidence="13">Belongs to the enoyl-CoA hydratase/isomerase family.</text>
</comment>
<dbReference type="GO" id="GO:0004300">
    <property type="term" value="F:enoyl-CoA hydratase activity"/>
    <property type="evidence" value="ECO:0007669"/>
    <property type="project" value="UniProtKB-EC"/>
</dbReference>
<evidence type="ECO:0000256" key="9">
    <source>
        <dbReference type="ARBA" id="ARBA00023098"/>
    </source>
</evidence>
<dbReference type="PROSITE" id="PS00166">
    <property type="entry name" value="ENOYL_COA_HYDRATASE"/>
    <property type="match status" value="1"/>
</dbReference>
<sequence length="697" mass="74608">MYAGLDGLRFSHWHAQPREDGVLMLSLDRAGESVNTFAQDVLIELDALLERLALDPPKALVIRSAKAKGFIAGADIREFQAFDAKGTIGDSIRRGQMAFQRLAELPCPTVAAIHGFCMGGGTEIALACDYRVASSDASTKIGLPEVKLGIYPGWGGSVRLPRLVGAPAAFDMMLTGRALPAKAARGIGLVDKVVEPTLLVDAAVALALKGTVRPLKQRALGWATNTWPVRQALAPMLVKQVARKAKKAHYPAPYAMVETWRRSSGDTRALLAAERKSVVKLAGTSTARNLTRVFFLMERLKGLGGKSTADHPPVRRVHVVGAGVMGGDIAAWSAYKGLEVTLQDREQTFVDKAQARAATLFEKKVRDPAKRPDVASRLRSDLAGDGIAEADLVIEAIIENAEAKRALYVELERRLGPHALLTSNTSSIPLDELAAHVQRPAQFAGLHYFNPVASMPLVEIVHHDGVDETTVQRLAAFCKAIDKLPVPVAGTPGFLVNRLLFPYMLEAATAYAEGIPGAVIDRAAVNFGMPMGPIELIDTVGLDIASGVGRELAPFLGLQIPASLATPPEAGKRGKKDGQGLYAWENGKAKKPEVPKDYRAPEDLEDRLVLPLLNEAVAALHDGVVADADLLDAGVIFGTGFAPFRGGPVQYIRDTGVEVLLERLRALQARHGERFAPRPGWDAPALRADVTAAPTAG</sequence>
<protein>
    <recommendedName>
        <fullName evidence="4">enoyl-CoA hydratase</fullName>
        <ecNumber evidence="4">4.2.1.17</ecNumber>
    </recommendedName>
</protein>
<dbReference type="UniPathway" id="UPA00659"/>
<dbReference type="InterPro" id="IPR006176">
    <property type="entry name" value="3-OHacyl-CoA_DH_NAD-bd"/>
</dbReference>
<dbReference type="SUPFAM" id="SSF52096">
    <property type="entry name" value="ClpP/crotonase"/>
    <property type="match status" value="1"/>
</dbReference>
<dbReference type="SUPFAM" id="SSF48179">
    <property type="entry name" value="6-phosphogluconate dehydrogenase C-terminal domain-like"/>
    <property type="match status" value="2"/>
</dbReference>
<name>A0A7Z0TYN5_9GAMM</name>
<dbReference type="PANTHER" id="PTHR43612">
    <property type="entry name" value="TRIFUNCTIONAL ENZYME SUBUNIT ALPHA"/>
    <property type="match status" value="1"/>
</dbReference>
<reference evidence="16 17" key="1">
    <citation type="submission" date="2020-07" db="EMBL/GenBank/DDBJ databases">
        <title>isolation of Luteimonas sp. SJ-16.</title>
        <authorList>
            <person name="Huang X.-X."/>
            <person name="Xu L."/>
            <person name="Sun J.-Q."/>
        </authorList>
    </citation>
    <scope>NUCLEOTIDE SEQUENCE [LARGE SCALE GENOMIC DNA]</scope>
    <source>
        <strain evidence="16 17">SJ-16</strain>
    </source>
</reference>
<dbReference type="CDD" id="cd06558">
    <property type="entry name" value="crotonase-like"/>
    <property type="match status" value="1"/>
</dbReference>
<dbReference type="InterPro" id="IPR008927">
    <property type="entry name" value="6-PGluconate_DH-like_C_sf"/>
</dbReference>
<dbReference type="Pfam" id="PF00725">
    <property type="entry name" value="3HCDH"/>
    <property type="match status" value="1"/>
</dbReference>
<dbReference type="Pfam" id="PF02737">
    <property type="entry name" value="3HCDH_N"/>
    <property type="match status" value="1"/>
</dbReference>
<accession>A0A7Z0TYN5</accession>
<evidence type="ECO:0000256" key="4">
    <source>
        <dbReference type="ARBA" id="ARBA00012076"/>
    </source>
</evidence>
<keyword evidence="8" id="KW-0520">NAD</keyword>
<evidence type="ECO:0000256" key="13">
    <source>
        <dbReference type="RuleBase" id="RU003707"/>
    </source>
</evidence>
<evidence type="ECO:0000256" key="7">
    <source>
        <dbReference type="ARBA" id="ARBA00023002"/>
    </source>
</evidence>
<evidence type="ECO:0000256" key="12">
    <source>
        <dbReference type="ARBA" id="ARBA00049556"/>
    </source>
</evidence>
<dbReference type="InterPro" id="IPR036291">
    <property type="entry name" value="NAD(P)-bd_dom_sf"/>
</dbReference>
<evidence type="ECO:0000259" key="15">
    <source>
        <dbReference type="Pfam" id="PF02737"/>
    </source>
</evidence>
<dbReference type="EMBL" id="JACCJZ010000017">
    <property type="protein sequence ID" value="NYZ63095.1"/>
    <property type="molecule type" value="Genomic_DNA"/>
</dbReference>
<keyword evidence="6" id="KW-0442">Lipid degradation</keyword>
<proteinExistence type="inferred from homology"/>
<comment type="pathway">
    <text evidence="1">Lipid metabolism; fatty acid beta-oxidation.</text>
</comment>
<dbReference type="GO" id="GO:0016853">
    <property type="term" value="F:isomerase activity"/>
    <property type="evidence" value="ECO:0007669"/>
    <property type="project" value="UniProtKB-KW"/>
</dbReference>
<dbReference type="InterPro" id="IPR001753">
    <property type="entry name" value="Enoyl-CoA_hydra/iso"/>
</dbReference>
<dbReference type="GO" id="GO:0006635">
    <property type="term" value="P:fatty acid beta-oxidation"/>
    <property type="evidence" value="ECO:0007669"/>
    <property type="project" value="UniProtKB-UniPathway"/>
</dbReference>
<evidence type="ECO:0000256" key="10">
    <source>
        <dbReference type="ARBA" id="ARBA00023239"/>
    </source>
</evidence>
<comment type="caution">
    <text evidence="16">The sequence shown here is derived from an EMBL/GenBank/DDBJ whole genome shotgun (WGS) entry which is preliminary data.</text>
</comment>
<dbReference type="GO" id="GO:0070403">
    <property type="term" value="F:NAD+ binding"/>
    <property type="evidence" value="ECO:0007669"/>
    <property type="project" value="InterPro"/>
</dbReference>
<dbReference type="InterPro" id="IPR018376">
    <property type="entry name" value="Enoyl-CoA_hyd/isom_CS"/>
</dbReference>
<evidence type="ECO:0000313" key="17">
    <source>
        <dbReference type="Proteomes" id="UP000589896"/>
    </source>
</evidence>
<dbReference type="EC" id="4.2.1.17" evidence="4"/>
<keyword evidence="5" id="KW-0276">Fatty acid metabolism</keyword>
<evidence type="ECO:0000256" key="5">
    <source>
        <dbReference type="ARBA" id="ARBA00022832"/>
    </source>
</evidence>
<keyword evidence="7" id="KW-0560">Oxidoreductase</keyword>
<gene>
    <name evidence="16" type="ORF">H0E82_10020</name>
</gene>
<comment type="similarity">
    <text evidence="3">In the N-terminal section; belongs to the enoyl-CoA hydratase/isomerase family.</text>
</comment>
<evidence type="ECO:0000259" key="14">
    <source>
        <dbReference type="Pfam" id="PF00725"/>
    </source>
</evidence>
<dbReference type="Pfam" id="PF00378">
    <property type="entry name" value="ECH_1"/>
    <property type="match status" value="1"/>
</dbReference>
<keyword evidence="10" id="KW-0456">Lyase</keyword>
<dbReference type="FunFam" id="3.90.226.10:FF:000011">
    <property type="entry name" value="Fatty acid oxidation complex subunit alpha"/>
    <property type="match status" value="1"/>
</dbReference>
<organism evidence="16 17">
    <name type="scientific">Luteimonas deserti</name>
    <dbReference type="NCBI Taxonomy" id="2752306"/>
    <lineage>
        <taxon>Bacteria</taxon>
        <taxon>Pseudomonadati</taxon>
        <taxon>Pseudomonadota</taxon>
        <taxon>Gammaproteobacteria</taxon>
        <taxon>Lysobacterales</taxon>
        <taxon>Lysobacteraceae</taxon>
        <taxon>Luteimonas</taxon>
    </lineage>
</organism>
<evidence type="ECO:0000256" key="6">
    <source>
        <dbReference type="ARBA" id="ARBA00022963"/>
    </source>
</evidence>
<dbReference type="SUPFAM" id="SSF51735">
    <property type="entry name" value="NAD(P)-binding Rossmann-fold domains"/>
    <property type="match status" value="1"/>
</dbReference>
<dbReference type="Gene3D" id="1.10.1040.50">
    <property type="match status" value="1"/>
</dbReference>
<keyword evidence="17" id="KW-1185">Reference proteome</keyword>
<evidence type="ECO:0000256" key="8">
    <source>
        <dbReference type="ARBA" id="ARBA00023027"/>
    </source>
</evidence>
<dbReference type="AlphaFoldDB" id="A0A7Z0TYN5"/>
<comment type="similarity">
    <text evidence="2">In the central section; belongs to the 3-hydroxyacyl-CoA dehydrogenase family.</text>
</comment>